<proteinExistence type="predicted"/>
<evidence type="ECO:0000313" key="5">
    <source>
        <dbReference type="EMBL" id="MEC1177772.1"/>
    </source>
</evidence>
<dbReference type="Gene3D" id="1.10.10.10">
    <property type="entry name" value="Winged helix-like DNA-binding domain superfamily/Winged helix DNA-binding domain"/>
    <property type="match status" value="1"/>
</dbReference>
<protein>
    <submittedName>
        <fullName evidence="5">RNA polymerase sigma factor</fullName>
    </submittedName>
</protein>
<comment type="caution">
    <text evidence="5">The sequence shown here is derived from an EMBL/GenBank/DDBJ whole genome shotgun (WGS) entry which is preliminary data.</text>
</comment>
<dbReference type="GO" id="GO:0006352">
    <property type="term" value="P:DNA-templated transcription initiation"/>
    <property type="evidence" value="ECO:0007669"/>
    <property type="project" value="InterPro"/>
</dbReference>
<evidence type="ECO:0000256" key="2">
    <source>
        <dbReference type="ARBA" id="ARBA00023082"/>
    </source>
</evidence>
<keyword evidence="1" id="KW-0805">Transcription regulation</keyword>
<dbReference type="GO" id="GO:0003677">
    <property type="term" value="F:DNA binding"/>
    <property type="evidence" value="ECO:0007669"/>
    <property type="project" value="InterPro"/>
</dbReference>
<dbReference type="SUPFAM" id="SSF88659">
    <property type="entry name" value="Sigma3 and sigma4 domains of RNA polymerase sigma factors"/>
    <property type="match status" value="1"/>
</dbReference>
<dbReference type="Pfam" id="PF08281">
    <property type="entry name" value="Sigma70_r4_2"/>
    <property type="match status" value="1"/>
</dbReference>
<evidence type="ECO:0000256" key="1">
    <source>
        <dbReference type="ARBA" id="ARBA00023015"/>
    </source>
</evidence>
<keyword evidence="3" id="KW-0804">Transcription</keyword>
<dbReference type="InterPro" id="IPR036388">
    <property type="entry name" value="WH-like_DNA-bd_sf"/>
</dbReference>
<evidence type="ECO:0000256" key="3">
    <source>
        <dbReference type="ARBA" id="ARBA00023163"/>
    </source>
</evidence>
<gene>
    <name evidence="5" type="ORF">P9B03_04685</name>
</gene>
<dbReference type="Proteomes" id="UP001344888">
    <property type="component" value="Unassembled WGS sequence"/>
</dbReference>
<evidence type="ECO:0000313" key="6">
    <source>
        <dbReference type="Proteomes" id="UP001344888"/>
    </source>
</evidence>
<dbReference type="InterPro" id="IPR014284">
    <property type="entry name" value="RNA_pol_sigma-70_dom"/>
</dbReference>
<feature type="domain" description="RNA polymerase sigma factor 70 region 4 type 2" evidence="4">
    <location>
        <begin position="47"/>
        <end position="99"/>
    </location>
</feature>
<dbReference type="GO" id="GO:0016987">
    <property type="term" value="F:sigma factor activity"/>
    <property type="evidence" value="ECO:0007669"/>
    <property type="project" value="UniProtKB-KW"/>
</dbReference>
<dbReference type="PANTHER" id="PTHR43133">
    <property type="entry name" value="RNA POLYMERASE ECF-TYPE SIGMA FACTO"/>
    <property type="match status" value="1"/>
</dbReference>
<accession>A0AAW9NKK0</accession>
<keyword evidence="2" id="KW-0731">Sigma factor</keyword>
<dbReference type="PANTHER" id="PTHR43133:SF60">
    <property type="entry name" value="RNA POLYMERASE SIGMA FACTOR SIGV"/>
    <property type="match status" value="1"/>
</dbReference>
<sequence length="110" mass="13071">MTIARNTTYDHFRKNKWVKLIPFLKEHEELDFTYAPESWLLDNEKNREFYEMLGQLKYEYREAIVLTKLEGFSVKEAASILNWNEKKVENAVLRGVKKLSAQLGGEEDER</sequence>
<keyword evidence="6" id="KW-1185">Reference proteome</keyword>
<evidence type="ECO:0000259" key="4">
    <source>
        <dbReference type="Pfam" id="PF08281"/>
    </source>
</evidence>
<reference evidence="5 6" key="1">
    <citation type="submission" date="2023-03" db="EMBL/GenBank/DDBJ databases">
        <title>Bacillus Genome Sequencing.</title>
        <authorList>
            <person name="Dunlap C."/>
        </authorList>
    </citation>
    <scope>NUCLEOTIDE SEQUENCE [LARGE SCALE GENOMIC DNA]</scope>
    <source>
        <strain evidence="5 6">B-59205</strain>
    </source>
</reference>
<dbReference type="InterPro" id="IPR039425">
    <property type="entry name" value="RNA_pol_sigma-70-like"/>
</dbReference>
<name>A0AAW9NKK0_9BACL</name>
<dbReference type="NCBIfam" id="TIGR02937">
    <property type="entry name" value="sigma70-ECF"/>
    <property type="match status" value="1"/>
</dbReference>
<dbReference type="InterPro" id="IPR013324">
    <property type="entry name" value="RNA_pol_sigma_r3/r4-like"/>
</dbReference>
<dbReference type="InterPro" id="IPR013249">
    <property type="entry name" value="RNA_pol_sigma70_r4_t2"/>
</dbReference>
<dbReference type="EMBL" id="JARSFG010000007">
    <property type="protein sequence ID" value="MEC1177772.1"/>
    <property type="molecule type" value="Genomic_DNA"/>
</dbReference>
<dbReference type="AlphaFoldDB" id="A0AAW9NKK0"/>
<organism evidence="5 6">
    <name type="scientific">Metasolibacillus meyeri</name>
    <dbReference type="NCBI Taxonomy" id="1071052"/>
    <lineage>
        <taxon>Bacteria</taxon>
        <taxon>Bacillati</taxon>
        <taxon>Bacillota</taxon>
        <taxon>Bacilli</taxon>
        <taxon>Bacillales</taxon>
        <taxon>Caryophanaceae</taxon>
        <taxon>Metasolibacillus</taxon>
    </lineage>
</organism>